<dbReference type="Pfam" id="PF14760">
    <property type="entry name" value="Rnk_N"/>
    <property type="match status" value="1"/>
</dbReference>
<dbReference type="PROSITE" id="PS00830">
    <property type="entry name" value="GREAB_2"/>
    <property type="match status" value="1"/>
</dbReference>
<keyword evidence="4" id="KW-1185">Reference proteome</keyword>
<reference evidence="4" key="1">
    <citation type="submission" date="2018-04" db="EMBL/GenBank/DDBJ databases">
        <title>Complete genome of Antarctic heterotrophic bacterium Hymenobacter nivis.</title>
        <authorList>
            <person name="Terashima M."/>
        </authorList>
    </citation>
    <scope>NUCLEOTIDE SEQUENCE [LARGE SCALE GENOMIC DNA]</scope>
    <source>
        <strain evidence="4">NBRC 111535</strain>
    </source>
</reference>
<name>A0A2Z3GZQ3_9BACT</name>
<dbReference type="EMBL" id="CP029145">
    <property type="protein sequence ID" value="AWM34864.1"/>
    <property type="molecule type" value="Genomic_DNA"/>
</dbReference>
<dbReference type="Proteomes" id="UP000245999">
    <property type="component" value="Chromosome"/>
</dbReference>
<dbReference type="GO" id="GO:0070063">
    <property type="term" value="F:RNA polymerase binding"/>
    <property type="evidence" value="ECO:0007669"/>
    <property type="project" value="InterPro"/>
</dbReference>
<evidence type="ECO:0000313" key="4">
    <source>
        <dbReference type="Proteomes" id="UP000245999"/>
    </source>
</evidence>
<dbReference type="InterPro" id="IPR029462">
    <property type="entry name" value="Rnk_N"/>
</dbReference>
<protein>
    <submittedName>
        <fullName evidence="3">Transcription elongation factor GreAB</fullName>
    </submittedName>
</protein>
<keyword evidence="3" id="KW-0251">Elongation factor</keyword>
<gene>
    <name evidence="3" type="ORF">DDQ68_20025</name>
</gene>
<dbReference type="InterPro" id="IPR023459">
    <property type="entry name" value="Tscrpt_elong_fac_GreA/B_fam"/>
</dbReference>
<evidence type="ECO:0000259" key="1">
    <source>
        <dbReference type="Pfam" id="PF01272"/>
    </source>
</evidence>
<dbReference type="PANTHER" id="PTHR30437">
    <property type="entry name" value="TRANSCRIPTION ELONGATION FACTOR GREA"/>
    <property type="match status" value="1"/>
</dbReference>
<dbReference type="Gene3D" id="3.10.50.30">
    <property type="entry name" value="Transcription elongation factor, GreA/GreB, C-terminal domain"/>
    <property type="match status" value="1"/>
</dbReference>
<dbReference type="PANTHER" id="PTHR30437:SF5">
    <property type="entry name" value="REGULATOR OF NUCLEOSIDE DIPHOSPHATE KINASE"/>
    <property type="match status" value="1"/>
</dbReference>
<proteinExistence type="predicted"/>
<dbReference type="InterPro" id="IPR036953">
    <property type="entry name" value="GreA/GreB_C_sf"/>
</dbReference>
<keyword evidence="3" id="KW-0648">Protein biosynthesis</keyword>
<dbReference type="InterPro" id="IPR001437">
    <property type="entry name" value="Tscrpt_elong_fac_GreA/B_C"/>
</dbReference>
<dbReference type="Pfam" id="PF01272">
    <property type="entry name" value="GreA_GreB"/>
    <property type="match status" value="1"/>
</dbReference>
<dbReference type="GO" id="GO:0003677">
    <property type="term" value="F:DNA binding"/>
    <property type="evidence" value="ECO:0007669"/>
    <property type="project" value="InterPro"/>
</dbReference>
<evidence type="ECO:0000313" key="3">
    <source>
        <dbReference type="EMBL" id="AWM34864.1"/>
    </source>
</evidence>
<dbReference type="OrthoDB" id="192847at2"/>
<dbReference type="GO" id="GO:0006354">
    <property type="term" value="P:DNA-templated transcription elongation"/>
    <property type="evidence" value="ECO:0007669"/>
    <property type="project" value="TreeGrafter"/>
</dbReference>
<dbReference type="KEGG" id="hnv:DDQ68_20025"/>
<accession>A0A2Z3GZQ3</accession>
<dbReference type="InterPro" id="IPR018151">
    <property type="entry name" value="TF_GreA/GreB_CS"/>
</dbReference>
<feature type="domain" description="Transcription elongation factor GreA/GreB C-terminal" evidence="1">
    <location>
        <begin position="59"/>
        <end position="129"/>
    </location>
</feature>
<dbReference type="GO" id="GO:0032784">
    <property type="term" value="P:regulation of DNA-templated transcription elongation"/>
    <property type="evidence" value="ECO:0007669"/>
    <property type="project" value="InterPro"/>
</dbReference>
<organism evidence="3 4">
    <name type="scientific">Hymenobacter nivis</name>
    <dbReference type="NCBI Taxonomy" id="1850093"/>
    <lineage>
        <taxon>Bacteria</taxon>
        <taxon>Pseudomonadati</taxon>
        <taxon>Bacteroidota</taxon>
        <taxon>Cytophagia</taxon>
        <taxon>Cytophagales</taxon>
        <taxon>Hymenobacteraceae</taxon>
        <taxon>Hymenobacter</taxon>
    </lineage>
</organism>
<dbReference type="AlphaFoldDB" id="A0A2Z3GZQ3"/>
<sequence length="141" mass="15623">MATIKHLPSNIYVTRLDHSRLTDLVQQPHAASLAELVAVLRRELARAQLVNSYDILPHVVTMNSRIKLRKMRSDEELLFTLVYPPAVDAAQGRLSVLSPMGVAVLGCCLGDQFQPGHPTDAASYWVEAILHQPEAIGDWES</sequence>
<feature type="domain" description="Regulator of nucleoside diphosphate kinase N-terminal" evidence="2">
    <location>
        <begin position="11"/>
        <end position="50"/>
    </location>
</feature>
<dbReference type="SUPFAM" id="SSF54534">
    <property type="entry name" value="FKBP-like"/>
    <property type="match status" value="1"/>
</dbReference>
<evidence type="ECO:0000259" key="2">
    <source>
        <dbReference type="Pfam" id="PF14760"/>
    </source>
</evidence>
<dbReference type="Gene3D" id="1.10.286.20">
    <property type="match status" value="1"/>
</dbReference>
<dbReference type="GO" id="GO:0003746">
    <property type="term" value="F:translation elongation factor activity"/>
    <property type="evidence" value="ECO:0007669"/>
    <property type="project" value="UniProtKB-KW"/>
</dbReference>